<keyword evidence="2" id="KW-0067">ATP-binding</keyword>
<dbReference type="InterPro" id="IPR050267">
    <property type="entry name" value="Anti-sigma-factor_SerPK"/>
</dbReference>
<comment type="caution">
    <text evidence="2">The sequence shown here is derived from an EMBL/GenBank/DDBJ whole genome shotgun (WGS) entry which is preliminary data.</text>
</comment>
<dbReference type="PANTHER" id="PTHR35526">
    <property type="entry name" value="ANTI-SIGMA-F FACTOR RSBW-RELATED"/>
    <property type="match status" value="1"/>
</dbReference>
<evidence type="ECO:0000313" key="2">
    <source>
        <dbReference type="EMBL" id="MBW0137334.1"/>
    </source>
</evidence>
<keyword evidence="2" id="KW-0547">Nucleotide-binding</keyword>
<proteinExistence type="predicted"/>
<dbReference type="Pfam" id="PF13581">
    <property type="entry name" value="HATPase_c_2"/>
    <property type="match status" value="1"/>
</dbReference>
<protein>
    <submittedName>
        <fullName evidence="2">ATP-binding protein</fullName>
    </submittedName>
</protein>
<dbReference type="EMBL" id="JADQDK010000001">
    <property type="protein sequence ID" value="MBW0137334.1"/>
    <property type="molecule type" value="Genomic_DNA"/>
</dbReference>
<organism evidence="2 3">
    <name type="scientific">Pseudonocardia abyssalis</name>
    <dbReference type="NCBI Taxonomy" id="2792008"/>
    <lineage>
        <taxon>Bacteria</taxon>
        <taxon>Bacillati</taxon>
        <taxon>Actinomycetota</taxon>
        <taxon>Actinomycetes</taxon>
        <taxon>Pseudonocardiales</taxon>
        <taxon>Pseudonocardiaceae</taxon>
        <taxon>Pseudonocardia</taxon>
    </lineage>
</organism>
<gene>
    <name evidence="2" type="ORF">I4I81_24180</name>
</gene>
<accession>A0ABS6UYM2</accession>
<name>A0ABS6UYM2_9PSEU</name>
<reference evidence="2 3" key="1">
    <citation type="submission" date="2020-11" db="EMBL/GenBank/DDBJ databases">
        <title>Pseudonocardia abyssalis sp. nov. and Pseudonocardia oceani sp. nov., description and phylogenomic analysis of two novel actinomycetes isolated from the deep Southern Ocean.</title>
        <authorList>
            <person name="Parra J."/>
        </authorList>
    </citation>
    <scope>NUCLEOTIDE SEQUENCE [LARGE SCALE GENOMIC DNA]</scope>
    <source>
        <strain evidence="2 3">KRD-168</strain>
    </source>
</reference>
<dbReference type="CDD" id="cd16936">
    <property type="entry name" value="HATPase_RsbW-like"/>
    <property type="match status" value="1"/>
</dbReference>
<dbReference type="GO" id="GO:0005524">
    <property type="term" value="F:ATP binding"/>
    <property type="evidence" value="ECO:0007669"/>
    <property type="project" value="UniProtKB-KW"/>
</dbReference>
<feature type="domain" description="Histidine kinase/HSP90-like ATPase" evidence="1">
    <location>
        <begin position="184"/>
        <end position="296"/>
    </location>
</feature>
<keyword evidence="3" id="KW-1185">Reference proteome</keyword>
<evidence type="ECO:0000259" key="1">
    <source>
        <dbReference type="Pfam" id="PF13581"/>
    </source>
</evidence>
<dbReference type="Proteomes" id="UP000694287">
    <property type="component" value="Unassembled WGS sequence"/>
</dbReference>
<dbReference type="RefSeq" id="WP_218604259.1">
    <property type="nucleotide sequence ID" value="NZ_JADQDJ010000203.1"/>
</dbReference>
<sequence length="298" mass="31179">MDSGVDHLAVPFAGAHDLAARLEPALGTALTAGDPVLAVLADPERDAVSALLGPDASRVDFADPVRVHAVPAFTVAVRWARLARQAVAGRVLVIGQHLQLPDVGVEHWARLDLAIDVAIEGLPITVLCACPDSDPVIGVTHPQLLTADGPRPGPGYRPPPEALVEYPPPPPPHLGPADTDVAFRMADLSAVRRRVAAAAASAGLDDDRADDLVLAVNELATNSVEHGPGAARLQLWATAGSVIAEVADRGRMNVPFPGLVRPSSSGARGRGLWLASELTDVLQVWSDDEGTVVRVRME</sequence>
<dbReference type="PANTHER" id="PTHR35526:SF3">
    <property type="entry name" value="ANTI-SIGMA-F FACTOR RSBW"/>
    <property type="match status" value="1"/>
</dbReference>
<evidence type="ECO:0000313" key="3">
    <source>
        <dbReference type="Proteomes" id="UP000694287"/>
    </source>
</evidence>
<dbReference type="InterPro" id="IPR003594">
    <property type="entry name" value="HATPase_dom"/>
</dbReference>